<protein>
    <submittedName>
        <fullName evidence="1">722_t:CDS:1</fullName>
    </submittedName>
</protein>
<comment type="caution">
    <text evidence="1">The sequence shown here is derived from an EMBL/GenBank/DDBJ whole genome shotgun (WGS) entry which is preliminary data.</text>
</comment>
<dbReference type="Proteomes" id="UP000789702">
    <property type="component" value="Unassembled WGS sequence"/>
</dbReference>
<sequence>MSGNSEKGKSVTVEDEFAMPSNSDTEPLRGQVNFEANFGQLSLEMLKFLCLGMGISDVGKAVNVDKDTSSFGASFLPCNPGLSFNPEHQSNG</sequence>
<organism evidence="1 2">
    <name type="scientific">Dentiscutata heterogama</name>
    <dbReference type="NCBI Taxonomy" id="1316150"/>
    <lineage>
        <taxon>Eukaryota</taxon>
        <taxon>Fungi</taxon>
        <taxon>Fungi incertae sedis</taxon>
        <taxon>Mucoromycota</taxon>
        <taxon>Glomeromycotina</taxon>
        <taxon>Glomeromycetes</taxon>
        <taxon>Diversisporales</taxon>
        <taxon>Gigasporaceae</taxon>
        <taxon>Dentiscutata</taxon>
    </lineage>
</organism>
<keyword evidence="2" id="KW-1185">Reference proteome</keyword>
<gene>
    <name evidence="1" type="ORF">DHETER_LOCUS4613</name>
</gene>
<reference evidence="1" key="1">
    <citation type="submission" date="2021-06" db="EMBL/GenBank/DDBJ databases">
        <authorList>
            <person name="Kallberg Y."/>
            <person name="Tangrot J."/>
            <person name="Rosling A."/>
        </authorList>
    </citation>
    <scope>NUCLEOTIDE SEQUENCE</scope>
    <source>
        <strain evidence="1">IL203A</strain>
    </source>
</reference>
<accession>A0ACA9LQL1</accession>
<dbReference type="EMBL" id="CAJVPU010004681">
    <property type="protein sequence ID" value="CAG8536634.1"/>
    <property type="molecule type" value="Genomic_DNA"/>
</dbReference>
<evidence type="ECO:0000313" key="2">
    <source>
        <dbReference type="Proteomes" id="UP000789702"/>
    </source>
</evidence>
<evidence type="ECO:0000313" key="1">
    <source>
        <dbReference type="EMBL" id="CAG8536634.1"/>
    </source>
</evidence>
<name>A0ACA9LQL1_9GLOM</name>
<proteinExistence type="predicted"/>